<sequence>MKKYFPSLLLALASGSSCTNIGLADYLENPASALTLTAFVGSVNTSGDMGTYSAGIFTGCATFQGLLRADCACRTMAANAGLSGSNNFIAFMSAAAYDMTCRIAGTNGQQLNCSVPSGGPNWANMNGQKIAQGYAGLLSGNLLAPLNLTENKGTPTATVVWTGTQAGGQYFSNGSNNCGDFTVGSVNNSVVGDFNSTSSAWLNTGTIQGCTNNGTIYCVARP</sequence>
<dbReference type="KEGG" id="tpx:Turpa_0187"/>
<dbReference type="EMBL" id="CP002959">
    <property type="protein sequence ID" value="AFM10849.1"/>
    <property type="molecule type" value="Genomic_DNA"/>
</dbReference>
<keyword evidence="3" id="KW-1185">Reference proteome</keyword>
<dbReference type="AlphaFoldDB" id="I4B0P2"/>
<dbReference type="HOGENOM" id="CLU_1244900_0_0_12"/>
<reference evidence="2 3" key="1">
    <citation type="submission" date="2012-06" db="EMBL/GenBank/DDBJ databases">
        <title>The complete chromosome of genome of Turneriella parva DSM 21527.</title>
        <authorList>
            <consortium name="US DOE Joint Genome Institute (JGI-PGF)"/>
            <person name="Lucas S."/>
            <person name="Han J."/>
            <person name="Lapidus A."/>
            <person name="Bruce D."/>
            <person name="Goodwin L."/>
            <person name="Pitluck S."/>
            <person name="Peters L."/>
            <person name="Kyrpides N."/>
            <person name="Mavromatis K."/>
            <person name="Ivanova N."/>
            <person name="Mikhailova N."/>
            <person name="Chertkov O."/>
            <person name="Detter J.C."/>
            <person name="Tapia R."/>
            <person name="Han C."/>
            <person name="Land M."/>
            <person name="Hauser L."/>
            <person name="Markowitz V."/>
            <person name="Cheng J.-F."/>
            <person name="Hugenholtz P."/>
            <person name="Woyke T."/>
            <person name="Wu D."/>
            <person name="Gronow S."/>
            <person name="Wellnitz S."/>
            <person name="Brambilla E."/>
            <person name="Klenk H.-P."/>
            <person name="Eisen J.A."/>
        </authorList>
    </citation>
    <scope>NUCLEOTIDE SEQUENCE [LARGE SCALE GENOMIC DNA]</scope>
    <source>
        <strain evidence="3">ATCC BAA-1111 / DSM 21527 / NCTC 11395 / H</strain>
    </source>
</reference>
<keyword evidence="1" id="KW-0732">Signal</keyword>
<evidence type="ECO:0008006" key="4">
    <source>
        <dbReference type="Google" id="ProtNLM"/>
    </source>
</evidence>
<evidence type="ECO:0000313" key="2">
    <source>
        <dbReference type="EMBL" id="AFM10849.1"/>
    </source>
</evidence>
<organism evidence="2 3">
    <name type="scientific">Turneriella parva (strain ATCC BAA-1111 / DSM 21527 / NCTC 11395 / H)</name>
    <name type="common">Leptospira parva</name>
    <dbReference type="NCBI Taxonomy" id="869212"/>
    <lineage>
        <taxon>Bacteria</taxon>
        <taxon>Pseudomonadati</taxon>
        <taxon>Spirochaetota</taxon>
        <taxon>Spirochaetia</taxon>
        <taxon>Leptospirales</taxon>
        <taxon>Leptospiraceae</taxon>
        <taxon>Turneriella</taxon>
    </lineage>
</organism>
<evidence type="ECO:0000256" key="1">
    <source>
        <dbReference type="SAM" id="SignalP"/>
    </source>
</evidence>
<dbReference type="STRING" id="869212.Turpa_0187"/>
<feature type="chain" id="PRO_5003686161" description="DUF1554 domain-containing protein" evidence="1">
    <location>
        <begin position="20"/>
        <end position="222"/>
    </location>
</feature>
<dbReference type="PROSITE" id="PS51257">
    <property type="entry name" value="PROKAR_LIPOPROTEIN"/>
    <property type="match status" value="1"/>
</dbReference>
<dbReference type="SUPFAM" id="SSF56436">
    <property type="entry name" value="C-type lectin-like"/>
    <property type="match status" value="1"/>
</dbReference>
<protein>
    <recommendedName>
        <fullName evidence="4">DUF1554 domain-containing protein</fullName>
    </recommendedName>
</protein>
<dbReference type="RefSeq" id="WP_014801370.1">
    <property type="nucleotide sequence ID" value="NC_018020.1"/>
</dbReference>
<accession>I4B0P2</accession>
<dbReference type="Proteomes" id="UP000006048">
    <property type="component" value="Chromosome"/>
</dbReference>
<evidence type="ECO:0000313" key="3">
    <source>
        <dbReference type="Proteomes" id="UP000006048"/>
    </source>
</evidence>
<dbReference type="Gene3D" id="3.10.100.10">
    <property type="entry name" value="Mannose-Binding Protein A, subunit A"/>
    <property type="match status" value="1"/>
</dbReference>
<feature type="signal peptide" evidence="1">
    <location>
        <begin position="1"/>
        <end position="19"/>
    </location>
</feature>
<name>I4B0P2_TURPD</name>
<dbReference type="InterPro" id="IPR016187">
    <property type="entry name" value="CTDL_fold"/>
</dbReference>
<dbReference type="InterPro" id="IPR016186">
    <property type="entry name" value="C-type_lectin-like/link_sf"/>
</dbReference>
<proteinExistence type="predicted"/>
<gene>
    <name evidence="2" type="ordered locus">Turpa_0187</name>
</gene>